<keyword evidence="3" id="KW-0966">Cell projection</keyword>
<dbReference type="PANTHER" id="PTHR15654:SF1">
    <property type="entry name" value="COILED-COIL DOMAIN-CONTAINING PROTEIN 96"/>
    <property type="match status" value="1"/>
</dbReference>
<feature type="compositionally biased region" description="Acidic residues" evidence="5">
    <location>
        <begin position="1"/>
        <end position="13"/>
    </location>
</feature>
<dbReference type="AlphaFoldDB" id="A0AAW1NY18"/>
<protein>
    <recommendedName>
        <fullName evidence="6">CCDC113/CCDC96 coiled-coil domain-containing protein</fullName>
    </recommendedName>
</protein>
<evidence type="ECO:0000313" key="7">
    <source>
        <dbReference type="EMBL" id="KAK9802945.1"/>
    </source>
</evidence>
<evidence type="ECO:0000259" key="6">
    <source>
        <dbReference type="Pfam" id="PF13870"/>
    </source>
</evidence>
<evidence type="ECO:0000313" key="8">
    <source>
        <dbReference type="Proteomes" id="UP001489004"/>
    </source>
</evidence>
<evidence type="ECO:0000256" key="3">
    <source>
        <dbReference type="ARBA" id="ARBA00023273"/>
    </source>
</evidence>
<dbReference type="EMBL" id="JALJOR010000026">
    <property type="protein sequence ID" value="KAK9802945.1"/>
    <property type="molecule type" value="Genomic_DNA"/>
</dbReference>
<gene>
    <name evidence="7" type="ORF">WJX72_004456</name>
</gene>
<reference evidence="7 8" key="1">
    <citation type="journal article" date="2024" name="Nat. Commun.">
        <title>Phylogenomics reveals the evolutionary origins of lichenization in chlorophyte algae.</title>
        <authorList>
            <person name="Puginier C."/>
            <person name="Libourel C."/>
            <person name="Otte J."/>
            <person name="Skaloud P."/>
            <person name="Haon M."/>
            <person name="Grisel S."/>
            <person name="Petersen M."/>
            <person name="Berrin J.G."/>
            <person name="Delaux P.M."/>
            <person name="Dal Grande F."/>
            <person name="Keller J."/>
        </authorList>
    </citation>
    <scope>NUCLEOTIDE SEQUENCE [LARGE SCALE GENOMIC DNA]</scope>
    <source>
        <strain evidence="7 8">SAG 2043</strain>
    </source>
</reference>
<dbReference type="Proteomes" id="UP001489004">
    <property type="component" value="Unassembled WGS sequence"/>
</dbReference>
<keyword evidence="2 4" id="KW-0175">Coiled coil</keyword>
<feature type="region of interest" description="Disordered" evidence="5">
    <location>
        <begin position="229"/>
        <end position="256"/>
    </location>
</feature>
<dbReference type="Pfam" id="PF13870">
    <property type="entry name" value="CCDC113_CCDC96_CC"/>
    <property type="match status" value="1"/>
</dbReference>
<feature type="region of interest" description="Disordered" evidence="5">
    <location>
        <begin position="1"/>
        <end position="36"/>
    </location>
</feature>
<name>A0AAW1NY18_9CHLO</name>
<evidence type="ECO:0000256" key="2">
    <source>
        <dbReference type="ARBA" id="ARBA00023054"/>
    </source>
</evidence>
<dbReference type="InterPro" id="IPR051885">
    <property type="entry name" value="CC_CF"/>
</dbReference>
<feature type="coiled-coil region" evidence="4">
    <location>
        <begin position="366"/>
        <end position="393"/>
    </location>
</feature>
<evidence type="ECO:0000256" key="1">
    <source>
        <dbReference type="ARBA" id="ARBA00004138"/>
    </source>
</evidence>
<dbReference type="GO" id="GO:0036064">
    <property type="term" value="C:ciliary basal body"/>
    <property type="evidence" value="ECO:0007669"/>
    <property type="project" value="TreeGrafter"/>
</dbReference>
<evidence type="ECO:0000256" key="4">
    <source>
        <dbReference type="SAM" id="Coils"/>
    </source>
</evidence>
<feature type="domain" description="CCDC113/CCDC96 coiled-coil" evidence="6">
    <location>
        <begin position="272"/>
        <end position="412"/>
    </location>
</feature>
<sequence length="470" mass="53038">MAEEEGKDMEQDFSPDALSALEEAETGAPPLEQTATVTVQQEIEAPFAPIRAATPVRQLQFASGNYRPTSVEIAAQIEGFDDDFKQAGGFLPEVAEGRDEAAADGGHFYDDDEEPESNLEDLIAQAEAQKAVLAIENVGLHQRVRQVLDARNKGRPAPYRDSAKLHGLDARYQSLLSTWGKLLEEQERLSSHFQAATLDLRAQLAERIGRSDDLRNTFHHFLMEVAKSAENSKSGRPIPPKVAKSAENSKSGRPIPPKVLADLAAADAGREGEVQKVRLKNIHLRNQLHKLEASVKQKEELAEGLHLIDFEQLKIENQSLNEKIEERCEELLKLRKKTTQTVQVLTHVKEKLQFVQKENTVLQGQLAEVEGAMADERDELSRVKGQRDRHKQRWHRLKETSSHINAPQLLEDIQGQRYRVLKKCIAPYIFNGRQRIQGCYQTTVSNQHQHPGAWAALHRWLLLRRVPRHA</sequence>
<evidence type="ECO:0000256" key="5">
    <source>
        <dbReference type="SAM" id="MobiDB-lite"/>
    </source>
</evidence>
<comment type="subcellular location">
    <subcellularLocation>
        <location evidence="1">Cell projection</location>
        <location evidence="1">Cilium</location>
    </subcellularLocation>
</comment>
<comment type="caution">
    <text evidence="7">The sequence shown here is derived from an EMBL/GenBank/DDBJ whole genome shotgun (WGS) entry which is preliminary data.</text>
</comment>
<dbReference type="GO" id="GO:0060271">
    <property type="term" value="P:cilium assembly"/>
    <property type="evidence" value="ECO:0007669"/>
    <property type="project" value="TreeGrafter"/>
</dbReference>
<dbReference type="PANTHER" id="PTHR15654">
    <property type="entry name" value="COILED-COIL DOMAIN-CONTAINING PROTEIN 113-RELATED"/>
    <property type="match status" value="1"/>
</dbReference>
<feature type="coiled-coil region" evidence="4">
    <location>
        <begin position="274"/>
        <end position="341"/>
    </location>
</feature>
<accession>A0AAW1NY18</accession>
<proteinExistence type="predicted"/>
<keyword evidence="8" id="KW-1185">Reference proteome</keyword>
<dbReference type="GO" id="GO:0005930">
    <property type="term" value="C:axoneme"/>
    <property type="evidence" value="ECO:0007669"/>
    <property type="project" value="TreeGrafter"/>
</dbReference>
<dbReference type="InterPro" id="IPR025254">
    <property type="entry name" value="CCDC113/CCDC96_CC"/>
</dbReference>
<organism evidence="7 8">
    <name type="scientific">[Myrmecia] bisecta</name>
    <dbReference type="NCBI Taxonomy" id="41462"/>
    <lineage>
        <taxon>Eukaryota</taxon>
        <taxon>Viridiplantae</taxon>
        <taxon>Chlorophyta</taxon>
        <taxon>core chlorophytes</taxon>
        <taxon>Trebouxiophyceae</taxon>
        <taxon>Trebouxiales</taxon>
        <taxon>Trebouxiaceae</taxon>
        <taxon>Myrmecia</taxon>
    </lineage>
</organism>